<keyword evidence="3" id="KW-1185">Reference proteome</keyword>
<name>A0ABU6UA94_9FABA</name>
<accession>A0ABU6UA94</accession>
<evidence type="ECO:0000256" key="1">
    <source>
        <dbReference type="SAM" id="MobiDB-lite"/>
    </source>
</evidence>
<gene>
    <name evidence="2" type="ORF">PIB30_026596</name>
</gene>
<protein>
    <submittedName>
        <fullName evidence="2">Uncharacterized protein</fullName>
    </submittedName>
</protein>
<dbReference type="EMBL" id="JASCZI010120929">
    <property type="protein sequence ID" value="MED6157784.1"/>
    <property type="molecule type" value="Genomic_DNA"/>
</dbReference>
<reference evidence="2 3" key="1">
    <citation type="journal article" date="2023" name="Plants (Basel)">
        <title>Bridging the Gap: Combining Genomics and Transcriptomics Approaches to Understand Stylosanthes scabra, an Orphan Legume from the Brazilian Caatinga.</title>
        <authorList>
            <person name="Ferreira-Neto J.R.C."/>
            <person name="da Silva M.D."/>
            <person name="Binneck E."/>
            <person name="de Melo N.F."/>
            <person name="da Silva R.H."/>
            <person name="de Melo A.L.T.M."/>
            <person name="Pandolfi V."/>
            <person name="Bustamante F.O."/>
            <person name="Brasileiro-Vidal A.C."/>
            <person name="Benko-Iseppon A.M."/>
        </authorList>
    </citation>
    <scope>NUCLEOTIDE SEQUENCE [LARGE SCALE GENOMIC DNA]</scope>
    <source>
        <tissue evidence="2">Leaves</tissue>
    </source>
</reference>
<proteinExistence type="predicted"/>
<evidence type="ECO:0000313" key="2">
    <source>
        <dbReference type="EMBL" id="MED6157784.1"/>
    </source>
</evidence>
<organism evidence="2 3">
    <name type="scientific">Stylosanthes scabra</name>
    <dbReference type="NCBI Taxonomy" id="79078"/>
    <lineage>
        <taxon>Eukaryota</taxon>
        <taxon>Viridiplantae</taxon>
        <taxon>Streptophyta</taxon>
        <taxon>Embryophyta</taxon>
        <taxon>Tracheophyta</taxon>
        <taxon>Spermatophyta</taxon>
        <taxon>Magnoliopsida</taxon>
        <taxon>eudicotyledons</taxon>
        <taxon>Gunneridae</taxon>
        <taxon>Pentapetalae</taxon>
        <taxon>rosids</taxon>
        <taxon>fabids</taxon>
        <taxon>Fabales</taxon>
        <taxon>Fabaceae</taxon>
        <taxon>Papilionoideae</taxon>
        <taxon>50 kb inversion clade</taxon>
        <taxon>dalbergioids sensu lato</taxon>
        <taxon>Dalbergieae</taxon>
        <taxon>Pterocarpus clade</taxon>
        <taxon>Stylosanthes</taxon>
    </lineage>
</organism>
<feature type="region of interest" description="Disordered" evidence="1">
    <location>
        <begin position="1"/>
        <end position="46"/>
    </location>
</feature>
<sequence>MELLTEMQTMHGDVGGPSSSAQGVSDEDSDEYFVGDSSESSDGSEFVLESQTRQGFLLPAPASILDLSSVNSHFHMLHLDAMEEEPWRGSVGLAMIMM</sequence>
<evidence type="ECO:0000313" key="3">
    <source>
        <dbReference type="Proteomes" id="UP001341840"/>
    </source>
</evidence>
<comment type="caution">
    <text evidence="2">The sequence shown here is derived from an EMBL/GenBank/DDBJ whole genome shotgun (WGS) entry which is preliminary data.</text>
</comment>
<dbReference type="Proteomes" id="UP001341840">
    <property type="component" value="Unassembled WGS sequence"/>
</dbReference>
<feature type="compositionally biased region" description="Low complexity" evidence="1">
    <location>
        <begin position="34"/>
        <end position="46"/>
    </location>
</feature>